<organism evidence="2 3">
    <name type="scientific">Thermogutta terrifontis</name>
    <dbReference type="NCBI Taxonomy" id="1331910"/>
    <lineage>
        <taxon>Bacteria</taxon>
        <taxon>Pseudomonadati</taxon>
        <taxon>Planctomycetota</taxon>
        <taxon>Planctomycetia</taxon>
        <taxon>Pirellulales</taxon>
        <taxon>Thermoguttaceae</taxon>
        <taxon>Thermogutta</taxon>
    </lineage>
</organism>
<dbReference type="Proteomes" id="UP000215086">
    <property type="component" value="Chromosome"/>
</dbReference>
<name>A0A286REI9_9BACT</name>
<sequence length="117" mass="13189">MAGRYADCERITLICDNLNTHTNGVFYEVFPAERARQYVRRLEFVYTPKHGSWLNVAEVELSVLTRQGFTEPGRFTGGRASALHCLGQSAERQPNRDCLAIHHRGCSHQTGVSLPEN</sequence>
<dbReference type="KEGG" id="ttf:THTE_1777"/>
<evidence type="ECO:0000313" key="3">
    <source>
        <dbReference type="Proteomes" id="UP000215086"/>
    </source>
</evidence>
<evidence type="ECO:0000313" key="2">
    <source>
        <dbReference type="EMBL" id="ASV74379.1"/>
    </source>
</evidence>
<dbReference type="OrthoDB" id="269226at2"/>
<accession>A0A286REI9</accession>
<evidence type="ECO:0000259" key="1">
    <source>
        <dbReference type="Pfam" id="PF13358"/>
    </source>
</evidence>
<dbReference type="Pfam" id="PF13358">
    <property type="entry name" value="DDE_3"/>
    <property type="match status" value="1"/>
</dbReference>
<dbReference type="AlphaFoldDB" id="A0A286REI9"/>
<protein>
    <recommendedName>
        <fullName evidence="1">Tc1-like transposase DDE domain-containing protein</fullName>
    </recommendedName>
</protein>
<reference evidence="2 3" key="1">
    <citation type="journal article" name="Front. Microbiol.">
        <title>Sugar Metabolism of the First Thermophilic Planctomycete Thermogutta terrifontis: Comparative Genomic and Transcriptomic Approaches.</title>
        <authorList>
            <person name="Elcheninov A.G."/>
            <person name="Menzel P."/>
            <person name="Gudbergsdottir S.R."/>
            <person name="Slesarev A.I."/>
            <person name="Kadnikov V.V."/>
            <person name="Krogh A."/>
            <person name="Bonch-Osmolovskaya E.A."/>
            <person name="Peng X."/>
            <person name="Kublanov I.V."/>
        </authorList>
    </citation>
    <scope>NUCLEOTIDE SEQUENCE [LARGE SCALE GENOMIC DNA]</scope>
    <source>
        <strain evidence="2 3">R1</strain>
    </source>
</reference>
<proteinExistence type="predicted"/>
<dbReference type="RefSeq" id="WP_095414722.1">
    <property type="nucleotide sequence ID" value="NZ_CP018477.1"/>
</dbReference>
<gene>
    <name evidence="2" type="ORF">THTE_1777</name>
</gene>
<feature type="domain" description="Tc1-like transposase DDE" evidence="1">
    <location>
        <begin position="9"/>
        <end position="69"/>
    </location>
</feature>
<dbReference type="InterPro" id="IPR038717">
    <property type="entry name" value="Tc1-like_DDE_dom"/>
</dbReference>
<keyword evidence="3" id="KW-1185">Reference proteome</keyword>
<dbReference type="EMBL" id="CP018477">
    <property type="protein sequence ID" value="ASV74379.1"/>
    <property type="molecule type" value="Genomic_DNA"/>
</dbReference>